<proteinExistence type="predicted"/>
<evidence type="ECO:0000313" key="5">
    <source>
        <dbReference type="Proteomes" id="UP000654370"/>
    </source>
</evidence>
<evidence type="ECO:0000256" key="3">
    <source>
        <dbReference type="ARBA" id="ARBA00048707"/>
    </source>
</evidence>
<evidence type="ECO:0000256" key="2">
    <source>
        <dbReference type="ARBA" id="ARBA00022801"/>
    </source>
</evidence>
<dbReference type="GO" id="GO:0004045">
    <property type="term" value="F:peptidyl-tRNA hydrolase activity"/>
    <property type="evidence" value="ECO:0007669"/>
    <property type="project" value="UniProtKB-EC"/>
</dbReference>
<dbReference type="AlphaFoldDB" id="A0A8H7PU90"/>
<name>A0A8H7PU90_MORIS</name>
<protein>
    <recommendedName>
        <fullName evidence="1">peptidyl-tRNA hydrolase</fullName>
        <ecNumber evidence="1">3.1.1.29</ecNumber>
    </recommendedName>
</protein>
<dbReference type="Proteomes" id="UP000654370">
    <property type="component" value="Unassembled WGS sequence"/>
</dbReference>
<comment type="caution">
    <text evidence="4">The sequence shown here is derived from an EMBL/GenBank/DDBJ whole genome shotgun (WGS) entry which is preliminary data.</text>
</comment>
<keyword evidence="2" id="KW-0378">Hydrolase</keyword>
<dbReference type="InterPro" id="IPR042237">
    <property type="entry name" value="PTRHD1"/>
</dbReference>
<dbReference type="OrthoDB" id="201213at2759"/>
<dbReference type="PANTHER" id="PTHR46194">
    <property type="entry name" value="PEPTIDYL-TRNA HYDROLASE PTRHD1-RELATED"/>
    <property type="match status" value="1"/>
</dbReference>
<evidence type="ECO:0000313" key="4">
    <source>
        <dbReference type="EMBL" id="KAG2180206.1"/>
    </source>
</evidence>
<dbReference type="Gene3D" id="3.40.1490.10">
    <property type="entry name" value="Bit1"/>
    <property type="match status" value="1"/>
</dbReference>
<dbReference type="SUPFAM" id="SSF102462">
    <property type="entry name" value="Peptidyl-tRNA hydrolase II"/>
    <property type="match status" value="1"/>
</dbReference>
<dbReference type="InterPro" id="IPR002833">
    <property type="entry name" value="PTH2"/>
</dbReference>
<dbReference type="Pfam" id="PF01981">
    <property type="entry name" value="PTH2"/>
    <property type="match status" value="1"/>
</dbReference>
<keyword evidence="5" id="KW-1185">Reference proteome</keyword>
<comment type="catalytic activity">
    <reaction evidence="3">
        <text>an N-acyl-L-alpha-aminoacyl-tRNA + H2O = an N-acyl-L-amino acid + a tRNA + H(+)</text>
        <dbReference type="Rhea" id="RHEA:54448"/>
        <dbReference type="Rhea" id="RHEA-COMP:10123"/>
        <dbReference type="Rhea" id="RHEA-COMP:13883"/>
        <dbReference type="ChEBI" id="CHEBI:15377"/>
        <dbReference type="ChEBI" id="CHEBI:15378"/>
        <dbReference type="ChEBI" id="CHEBI:59874"/>
        <dbReference type="ChEBI" id="CHEBI:78442"/>
        <dbReference type="ChEBI" id="CHEBI:138191"/>
        <dbReference type="EC" id="3.1.1.29"/>
    </reaction>
</comment>
<gene>
    <name evidence="4" type="ORF">INT43_003995</name>
</gene>
<organism evidence="4 5">
    <name type="scientific">Mortierella isabellina</name>
    <name type="common">Filamentous fungus</name>
    <name type="synonym">Umbelopsis isabellina</name>
    <dbReference type="NCBI Taxonomy" id="91625"/>
    <lineage>
        <taxon>Eukaryota</taxon>
        <taxon>Fungi</taxon>
        <taxon>Fungi incertae sedis</taxon>
        <taxon>Mucoromycota</taxon>
        <taxon>Mucoromycotina</taxon>
        <taxon>Umbelopsidomycetes</taxon>
        <taxon>Umbelopsidales</taxon>
        <taxon>Umbelopsidaceae</taxon>
        <taxon>Umbelopsis</taxon>
    </lineage>
</organism>
<dbReference type="InterPro" id="IPR023476">
    <property type="entry name" value="Pep_tRNA_hydro_II_dom_sf"/>
</dbReference>
<evidence type="ECO:0000256" key="1">
    <source>
        <dbReference type="ARBA" id="ARBA00013260"/>
    </source>
</evidence>
<reference evidence="4" key="1">
    <citation type="submission" date="2020-12" db="EMBL/GenBank/DDBJ databases">
        <title>Metabolic potential, ecology and presence of endohyphal bacteria is reflected in genomic diversity of Mucoromycotina.</title>
        <authorList>
            <person name="Muszewska A."/>
            <person name="Okrasinska A."/>
            <person name="Steczkiewicz K."/>
            <person name="Drgas O."/>
            <person name="Orlowska M."/>
            <person name="Perlinska-Lenart U."/>
            <person name="Aleksandrzak-Piekarczyk T."/>
            <person name="Szatraj K."/>
            <person name="Zielenkiewicz U."/>
            <person name="Pilsyk S."/>
            <person name="Malc E."/>
            <person name="Mieczkowski P."/>
            <person name="Kruszewska J.S."/>
            <person name="Biernat P."/>
            <person name="Pawlowska J."/>
        </authorList>
    </citation>
    <scope>NUCLEOTIDE SEQUENCE</scope>
    <source>
        <strain evidence="4">WA0000067209</strain>
    </source>
</reference>
<dbReference type="EMBL" id="JAEPQZ010000006">
    <property type="protein sequence ID" value="KAG2180206.1"/>
    <property type="molecule type" value="Genomic_DNA"/>
</dbReference>
<accession>A0A8H7PU90</accession>
<sequence length="130" mass="14398">MASAIASKSLEPLTMYIVIRKDLAKSLGWNTGSVITQGCHASTAVLELTKQESNTQAYLRDLENMRKVVLETKNEQSLKSLAAALTENKVTHHLWIEHPENLPTALATAPLPSRSDEVVAAFKKYCSLYR</sequence>
<dbReference type="PANTHER" id="PTHR46194:SF1">
    <property type="entry name" value="PEPTIDYL-TRNA HYDROLASE PTRHD1-RELATED"/>
    <property type="match status" value="1"/>
</dbReference>
<dbReference type="EC" id="3.1.1.29" evidence="1"/>